<evidence type="ECO:0000259" key="3">
    <source>
        <dbReference type="Pfam" id="PF08541"/>
    </source>
</evidence>
<accession>A0A7W3ZC03</accession>
<dbReference type="Pfam" id="PF08541">
    <property type="entry name" value="ACP_syn_III_C"/>
    <property type="match status" value="1"/>
</dbReference>
<dbReference type="EMBL" id="JACGZW010000006">
    <property type="protein sequence ID" value="MBB1155383.1"/>
    <property type="molecule type" value="Genomic_DNA"/>
</dbReference>
<dbReference type="PANTHER" id="PTHR34069:SF2">
    <property type="entry name" value="BETA-KETOACYL-[ACYL-CARRIER-PROTEIN] SYNTHASE III"/>
    <property type="match status" value="1"/>
</dbReference>
<dbReference type="AlphaFoldDB" id="A0A7W3ZC03"/>
<dbReference type="GO" id="GO:0044550">
    <property type="term" value="P:secondary metabolite biosynthetic process"/>
    <property type="evidence" value="ECO:0007669"/>
    <property type="project" value="TreeGrafter"/>
</dbReference>
<dbReference type="Proteomes" id="UP000526734">
    <property type="component" value="Unassembled WGS sequence"/>
</dbReference>
<evidence type="ECO:0000313" key="5">
    <source>
        <dbReference type="Proteomes" id="UP000526734"/>
    </source>
</evidence>
<feature type="domain" description="Beta-ketoacyl-[acyl-carrier-protein] synthase III C-terminal" evidence="3">
    <location>
        <begin position="218"/>
        <end position="307"/>
    </location>
</feature>
<evidence type="ECO:0000256" key="1">
    <source>
        <dbReference type="ARBA" id="ARBA00022679"/>
    </source>
</evidence>
<gene>
    <name evidence="4" type="ORF">H4281_19745</name>
</gene>
<organism evidence="4 5">
    <name type="scientific">Amycolatopsis dendrobii</name>
    <dbReference type="NCBI Taxonomy" id="2760662"/>
    <lineage>
        <taxon>Bacteria</taxon>
        <taxon>Bacillati</taxon>
        <taxon>Actinomycetota</taxon>
        <taxon>Actinomycetes</taxon>
        <taxon>Pseudonocardiales</taxon>
        <taxon>Pseudonocardiaceae</taxon>
        <taxon>Amycolatopsis</taxon>
    </lineage>
</organism>
<keyword evidence="1" id="KW-0808">Transferase</keyword>
<sequence>MTCLMSVSSYLPAAVPIATLQDALGLTDAQLRRLHRIYGLSEVCRSPESEAEMLLGAVAKLDGFAGVEERVRYVLRPKTVPAASPFPFDPLAEVQQRLGLRNALAFTVADHACASGLLALDLAGALLEQDGDPDALALILAGEKAFTPAAQIIPDVAVMGEGTAAVLVAPGGQRDRLLGYATTTLGGPGGEVITNEEQNKVFRQIYPDALGDVTRAALEAAGCAASDLALVLPHNVNKVSWIRAAEAMDVPRKRIFLGNVPRTGHCFCADPFLNYHTASRLGLLNPGERYLMVSVGLGSTFSAMVFEH</sequence>
<reference evidence="4 5" key="1">
    <citation type="submission" date="2020-08" db="EMBL/GenBank/DDBJ databases">
        <title>Amycolatopsis sp. nov. DR6-1 isolated from Dendrobium heterocarpum.</title>
        <authorList>
            <person name="Tedsree N."/>
            <person name="Kuncharoen N."/>
            <person name="Likhitwitayawuid K."/>
            <person name="Tanasupawat S."/>
        </authorList>
    </citation>
    <scope>NUCLEOTIDE SEQUENCE [LARGE SCALE GENOMIC DNA]</scope>
    <source>
        <strain evidence="4 5">DR6-1</strain>
    </source>
</reference>
<protein>
    <submittedName>
        <fullName evidence="4">3-oxoacyl-ACP synthase</fullName>
    </submittedName>
</protein>
<dbReference type="SUPFAM" id="SSF53901">
    <property type="entry name" value="Thiolase-like"/>
    <property type="match status" value="1"/>
</dbReference>
<keyword evidence="2" id="KW-0012">Acyltransferase</keyword>
<evidence type="ECO:0000313" key="4">
    <source>
        <dbReference type="EMBL" id="MBB1155383.1"/>
    </source>
</evidence>
<evidence type="ECO:0000256" key="2">
    <source>
        <dbReference type="ARBA" id="ARBA00023315"/>
    </source>
</evidence>
<dbReference type="PANTHER" id="PTHR34069">
    <property type="entry name" value="3-OXOACYL-[ACYL-CARRIER-PROTEIN] SYNTHASE 3"/>
    <property type="match status" value="1"/>
</dbReference>
<dbReference type="InterPro" id="IPR016039">
    <property type="entry name" value="Thiolase-like"/>
</dbReference>
<dbReference type="GO" id="GO:0016746">
    <property type="term" value="F:acyltransferase activity"/>
    <property type="evidence" value="ECO:0007669"/>
    <property type="project" value="UniProtKB-KW"/>
</dbReference>
<name>A0A7W3ZC03_9PSEU</name>
<dbReference type="InterPro" id="IPR013747">
    <property type="entry name" value="ACP_syn_III_C"/>
</dbReference>
<dbReference type="Gene3D" id="3.40.47.10">
    <property type="match status" value="2"/>
</dbReference>
<keyword evidence="5" id="KW-1185">Reference proteome</keyword>
<comment type="caution">
    <text evidence="4">The sequence shown here is derived from an EMBL/GenBank/DDBJ whole genome shotgun (WGS) entry which is preliminary data.</text>
</comment>
<proteinExistence type="predicted"/>